<evidence type="ECO:0000313" key="2">
    <source>
        <dbReference type="Proteomes" id="UP000269221"/>
    </source>
</evidence>
<comment type="caution">
    <text evidence="1">The sequence shown here is derived from an EMBL/GenBank/DDBJ whole genome shotgun (WGS) entry which is preliminary data.</text>
</comment>
<dbReference type="PANTHER" id="PTHR33332">
    <property type="entry name" value="REVERSE TRANSCRIPTASE DOMAIN-CONTAINING PROTEIN"/>
    <property type="match status" value="1"/>
</dbReference>
<dbReference type="AlphaFoldDB" id="A0A3M0KSU6"/>
<keyword evidence="2" id="KW-1185">Reference proteome</keyword>
<gene>
    <name evidence="1" type="ORF">DUI87_09550</name>
</gene>
<dbReference type="STRING" id="333673.A0A3M0KSU6"/>
<name>A0A3M0KSU6_HIRRU</name>
<sequence length="144" mass="15968">MLGPGLFHIFVSDLGSGIDADDIQLSCAVTCCREEMFIHRDLERLKRWDCVSLITFNKSKRNILHLGQGKPKHKHRLGAEWIKNSPQEKDFGVLVDERLSMTSSCAQAVQKPPVSWLDPQQCEQQVKGGDSAPLLCSGAASTPH</sequence>
<proteinExistence type="predicted"/>
<accession>A0A3M0KSU6</accession>
<reference evidence="1 2" key="1">
    <citation type="submission" date="2018-07" db="EMBL/GenBank/DDBJ databases">
        <title>A high quality draft genome assembly of the barn swallow (H. rustica rustica).</title>
        <authorList>
            <person name="Formenti G."/>
            <person name="Chiara M."/>
            <person name="Poveda L."/>
            <person name="Francoijs K.-J."/>
            <person name="Bonisoli-Alquati A."/>
            <person name="Canova L."/>
            <person name="Gianfranceschi L."/>
            <person name="Horner D.S."/>
            <person name="Saino N."/>
        </authorList>
    </citation>
    <scope>NUCLEOTIDE SEQUENCE [LARGE SCALE GENOMIC DNA]</scope>
    <source>
        <strain evidence="1">Chelidonia</strain>
        <tissue evidence="1">Blood</tissue>
    </source>
</reference>
<dbReference type="EMBL" id="QRBI01000105">
    <property type="protein sequence ID" value="RMC14454.1"/>
    <property type="molecule type" value="Genomic_DNA"/>
</dbReference>
<dbReference type="Proteomes" id="UP000269221">
    <property type="component" value="Unassembled WGS sequence"/>
</dbReference>
<organism evidence="1 2">
    <name type="scientific">Hirundo rustica rustica</name>
    <dbReference type="NCBI Taxonomy" id="333673"/>
    <lineage>
        <taxon>Eukaryota</taxon>
        <taxon>Metazoa</taxon>
        <taxon>Chordata</taxon>
        <taxon>Craniata</taxon>
        <taxon>Vertebrata</taxon>
        <taxon>Euteleostomi</taxon>
        <taxon>Archelosauria</taxon>
        <taxon>Archosauria</taxon>
        <taxon>Dinosauria</taxon>
        <taxon>Saurischia</taxon>
        <taxon>Theropoda</taxon>
        <taxon>Coelurosauria</taxon>
        <taxon>Aves</taxon>
        <taxon>Neognathae</taxon>
        <taxon>Neoaves</taxon>
        <taxon>Telluraves</taxon>
        <taxon>Australaves</taxon>
        <taxon>Passeriformes</taxon>
        <taxon>Sylvioidea</taxon>
        <taxon>Hirundinidae</taxon>
        <taxon>Hirundo</taxon>
    </lineage>
</organism>
<protein>
    <submittedName>
        <fullName evidence="1">Uncharacterized protein</fullName>
    </submittedName>
</protein>
<dbReference type="OrthoDB" id="9400058at2759"/>
<evidence type="ECO:0000313" key="1">
    <source>
        <dbReference type="EMBL" id="RMC14454.1"/>
    </source>
</evidence>